<protein>
    <submittedName>
        <fullName evidence="1">Uncharacterized protein</fullName>
    </submittedName>
</protein>
<organism evidence="1">
    <name type="scientific">Streptomyces sp. R02</name>
    <dbReference type="NCBI Taxonomy" id="3238623"/>
    <lineage>
        <taxon>Bacteria</taxon>
        <taxon>Bacillati</taxon>
        <taxon>Actinomycetota</taxon>
        <taxon>Actinomycetes</taxon>
        <taxon>Kitasatosporales</taxon>
        <taxon>Streptomycetaceae</taxon>
        <taxon>Streptomyces</taxon>
    </lineage>
</organism>
<gene>
    <name evidence="1" type="ORF">AB5J57_08740</name>
</gene>
<proteinExistence type="predicted"/>
<name>A0AB39LLG7_9ACTN</name>
<sequence>MTSDVDLCVSIVVHWSREVLDGRGYGDYQSMGMSGGQYDILRETVDVARAALRKGTATRDNVGLLTGRQARERCSARYRDGRPTEGPWR</sequence>
<reference evidence="1" key="1">
    <citation type="submission" date="2024-07" db="EMBL/GenBank/DDBJ databases">
        <authorList>
            <person name="Yu S.T."/>
        </authorList>
    </citation>
    <scope>NUCLEOTIDE SEQUENCE</scope>
    <source>
        <strain evidence="1">R02</strain>
    </source>
</reference>
<dbReference type="EMBL" id="CP163429">
    <property type="protein sequence ID" value="XDP93612.1"/>
    <property type="molecule type" value="Genomic_DNA"/>
</dbReference>
<dbReference type="AlphaFoldDB" id="A0AB39LLG7"/>
<evidence type="ECO:0000313" key="1">
    <source>
        <dbReference type="EMBL" id="XDP93612.1"/>
    </source>
</evidence>
<accession>A0AB39LLG7</accession>
<dbReference type="RefSeq" id="WP_369155526.1">
    <property type="nucleotide sequence ID" value="NZ_CP163429.1"/>
</dbReference>